<evidence type="ECO:0000256" key="3">
    <source>
        <dbReference type="SAM" id="SignalP"/>
    </source>
</evidence>
<evidence type="ECO:0000313" key="4">
    <source>
        <dbReference type="EMBL" id="MDI5934988.1"/>
    </source>
</evidence>
<feature type="region of interest" description="Disordered" evidence="2">
    <location>
        <begin position="325"/>
        <end position="351"/>
    </location>
</feature>
<name>A0ABT6VLY0_9GAMM</name>
<dbReference type="RefSeq" id="WP_282722456.1">
    <property type="nucleotide sequence ID" value="NZ_JASCQO010000041.1"/>
</dbReference>
<evidence type="ECO:0000313" key="5">
    <source>
        <dbReference type="Proteomes" id="UP001244242"/>
    </source>
</evidence>
<evidence type="ECO:0000256" key="1">
    <source>
        <dbReference type="ARBA" id="ARBA00022729"/>
    </source>
</evidence>
<accession>A0ABT6VLY0</accession>
<dbReference type="Proteomes" id="UP001244242">
    <property type="component" value="Unassembled WGS sequence"/>
</dbReference>
<dbReference type="PANTHER" id="PTHR33376:SF15">
    <property type="entry name" value="BLL6794 PROTEIN"/>
    <property type="match status" value="1"/>
</dbReference>
<dbReference type="InterPro" id="IPR038404">
    <property type="entry name" value="TRAP_DctP_sf"/>
</dbReference>
<reference evidence="4 5" key="1">
    <citation type="submission" date="2023-04" db="EMBL/GenBank/DDBJ databases">
        <title>Halomonas strains isolated from rhizosphere soil.</title>
        <authorList>
            <person name="Xu L."/>
            <person name="Sun J.-Q."/>
        </authorList>
    </citation>
    <scope>NUCLEOTIDE SEQUENCE [LARGE SCALE GENOMIC DNA]</scope>
    <source>
        <strain evidence="4 5">LN1S58</strain>
    </source>
</reference>
<feature type="signal peptide" evidence="3">
    <location>
        <begin position="1"/>
        <end position="23"/>
    </location>
</feature>
<gene>
    <name evidence="4" type="ORF">QLQ84_14415</name>
</gene>
<dbReference type="NCBIfam" id="NF037995">
    <property type="entry name" value="TRAP_S1"/>
    <property type="match status" value="1"/>
</dbReference>
<keyword evidence="5" id="KW-1185">Reference proteome</keyword>
<dbReference type="Gene3D" id="3.40.190.170">
    <property type="entry name" value="Bacterial extracellular solute-binding protein, family 7"/>
    <property type="match status" value="1"/>
</dbReference>
<protein>
    <submittedName>
        <fullName evidence="4">TRAP transporter substrate-binding protein</fullName>
    </submittedName>
</protein>
<comment type="caution">
    <text evidence="4">The sequence shown here is derived from an EMBL/GenBank/DDBJ whole genome shotgun (WGS) entry which is preliminary data.</text>
</comment>
<organism evidence="4 5">
    <name type="scientific">Halomonas kalidii</name>
    <dbReference type="NCBI Taxonomy" id="3043293"/>
    <lineage>
        <taxon>Bacteria</taxon>
        <taxon>Pseudomonadati</taxon>
        <taxon>Pseudomonadota</taxon>
        <taxon>Gammaproteobacteria</taxon>
        <taxon>Oceanospirillales</taxon>
        <taxon>Halomonadaceae</taxon>
        <taxon>Halomonas</taxon>
    </lineage>
</organism>
<dbReference type="CDD" id="cd13665">
    <property type="entry name" value="PBP2_TRAP_Dctp3_4"/>
    <property type="match status" value="1"/>
</dbReference>
<proteinExistence type="predicted"/>
<dbReference type="PANTHER" id="PTHR33376">
    <property type="match status" value="1"/>
</dbReference>
<dbReference type="Pfam" id="PF03480">
    <property type="entry name" value="DctP"/>
    <property type="match status" value="1"/>
</dbReference>
<evidence type="ECO:0000256" key="2">
    <source>
        <dbReference type="SAM" id="MobiDB-lite"/>
    </source>
</evidence>
<sequence>MKKLTTLTALTALSLGAVQGAAATELTVSTWAGPNHGVNTIVWPTWASWVEEATEGRVTVHVVHDMGPPNAQMELIADGVADVTWLFHGLMPGRFDLTKLPELPTFEDFSSEAASVAYWRTHNEYFAEVGEHRGVEVIGVGVHGPGSLFLDEAIDSLDDLDGKRVRIGGGVMGDISNALALTGVALPPASTYEAATQGVIDGAMLTLEGLKSFRLAEVLPYTVQMPGGFYRGSFSLVINPATWASLSDEDREAIMGVSGERLSRLFGFMMDVVDVRGIEFAKQQGNTFVELPAEEVDRFMAMAEDLPDDWMAAAEEKGVNGEAALGHFREQLEAAGDEPGLTSGEVVDQDP</sequence>
<feature type="chain" id="PRO_5046743985" evidence="3">
    <location>
        <begin position="24"/>
        <end position="351"/>
    </location>
</feature>
<dbReference type="EMBL" id="JASCQO010000041">
    <property type="protein sequence ID" value="MDI5934988.1"/>
    <property type="molecule type" value="Genomic_DNA"/>
</dbReference>
<dbReference type="InterPro" id="IPR018389">
    <property type="entry name" value="DctP_fam"/>
</dbReference>
<keyword evidence="1 3" id="KW-0732">Signal</keyword>